<gene>
    <name evidence="2" type="ORF">L484_014743</name>
</gene>
<name>W9QEL5_9ROSA</name>
<dbReference type="Proteomes" id="UP000030645">
    <property type="component" value="Unassembled WGS sequence"/>
</dbReference>
<protein>
    <submittedName>
        <fullName evidence="2">Uncharacterized protein</fullName>
    </submittedName>
</protein>
<evidence type="ECO:0000256" key="1">
    <source>
        <dbReference type="SAM" id="MobiDB-lite"/>
    </source>
</evidence>
<organism evidence="2 3">
    <name type="scientific">Morus notabilis</name>
    <dbReference type="NCBI Taxonomy" id="981085"/>
    <lineage>
        <taxon>Eukaryota</taxon>
        <taxon>Viridiplantae</taxon>
        <taxon>Streptophyta</taxon>
        <taxon>Embryophyta</taxon>
        <taxon>Tracheophyta</taxon>
        <taxon>Spermatophyta</taxon>
        <taxon>Magnoliopsida</taxon>
        <taxon>eudicotyledons</taxon>
        <taxon>Gunneridae</taxon>
        <taxon>Pentapetalae</taxon>
        <taxon>rosids</taxon>
        <taxon>fabids</taxon>
        <taxon>Rosales</taxon>
        <taxon>Moraceae</taxon>
        <taxon>Moreae</taxon>
        <taxon>Morus</taxon>
    </lineage>
</organism>
<keyword evidence="3" id="KW-1185">Reference proteome</keyword>
<evidence type="ECO:0000313" key="3">
    <source>
        <dbReference type="Proteomes" id="UP000030645"/>
    </source>
</evidence>
<sequence>MTPPVYWQTFSLSSSPSINQSTISLSFIGSAVYSLTFHSREFSLPVEEDSPEGSTVSGRVMPHKRH</sequence>
<feature type="region of interest" description="Disordered" evidence="1">
    <location>
        <begin position="45"/>
        <end position="66"/>
    </location>
</feature>
<dbReference type="EMBL" id="KE343505">
    <property type="protein sequence ID" value="EXB31259.1"/>
    <property type="molecule type" value="Genomic_DNA"/>
</dbReference>
<dbReference type="AlphaFoldDB" id="W9QEL5"/>
<reference evidence="3" key="1">
    <citation type="submission" date="2013-01" db="EMBL/GenBank/DDBJ databases">
        <title>Draft Genome Sequence of a Mulberry Tree, Morus notabilis C.K. Schneid.</title>
        <authorList>
            <person name="He N."/>
            <person name="Zhao S."/>
        </authorList>
    </citation>
    <scope>NUCLEOTIDE SEQUENCE</scope>
</reference>
<accession>W9QEL5</accession>
<evidence type="ECO:0000313" key="2">
    <source>
        <dbReference type="EMBL" id="EXB31259.1"/>
    </source>
</evidence>
<proteinExistence type="predicted"/>